<comment type="caution">
    <text evidence="2">The sequence shown here is derived from an EMBL/GenBank/DDBJ whole genome shotgun (WGS) entry which is preliminary data.</text>
</comment>
<keyword evidence="3" id="KW-1185">Reference proteome</keyword>
<proteinExistence type="predicted"/>
<dbReference type="GO" id="GO:0008080">
    <property type="term" value="F:N-acetyltransferase activity"/>
    <property type="evidence" value="ECO:0007669"/>
    <property type="project" value="InterPro"/>
</dbReference>
<dbReference type="InterPro" id="IPR022525">
    <property type="entry name" value="GNAT_AblB"/>
</dbReference>
<feature type="domain" description="N-acetyltransferase" evidence="1">
    <location>
        <begin position="121"/>
        <end position="262"/>
    </location>
</feature>
<evidence type="ECO:0000313" key="3">
    <source>
        <dbReference type="Proteomes" id="UP000441585"/>
    </source>
</evidence>
<dbReference type="SUPFAM" id="SSF55729">
    <property type="entry name" value="Acyl-CoA N-acyltransferases (Nat)"/>
    <property type="match status" value="1"/>
</dbReference>
<dbReference type="EMBL" id="WKKF01000015">
    <property type="protein sequence ID" value="MRX56693.1"/>
    <property type="molecule type" value="Genomic_DNA"/>
</dbReference>
<sequence>MLSKKDYRAEAVLDYFNKRLRIDDYRGKTDSLLKDASKLASDNRFTKVIVKGKACDITNLLKEQFQLEAIIKNYFHGEDAYFFTKYLSEERRKTDSWTKQDSIITSINEKKKTVHLQSGEFGFRAADEHDAEKLAELYKAVFDVYPTPLHSSDYIQKTMRDGTIYFLAEKENTIVSAASAEINAAYNNAEITDCATLPEVRKHKLMRSLILLLEQKLCDQGVFCVYSIARAESFGMNAVLHQLDYEYTGRLTNNCVISTDLENMNVWCKDLSAGN</sequence>
<evidence type="ECO:0000313" key="2">
    <source>
        <dbReference type="EMBL" id="MRX56693.1"/>
    </source>
</evidence>
<dbReference type="InterPro" id="IPR000182">
    <property type="entry name" value="GNAT_dom"/>
</dbReference>
<dbReference type="Proteomes" id="UP000441585">
    <property type="component" value="Unassembled WGS sequence"/>
</dbReference>
<accession>A0A6I2MLF2</accession>
<dbReference type="InterPro" id="IPR016181">
    <property type="entry name" value="Acyl_CoA_acyltransferase"/>
</dbReference>
<dbReference type="Pfam" id="PF00583">
    <property type="entry name" value="Acetyltransf_1"/>
    <property type="match status" value="1"/>
</dbReference>
<dbReference type="Gene3D" id="3.40.630.30">
    <property type="match status" value="1"/>
</dbReference>
<dbReference type="AlphaFoldDB" id="A0A6I2MLF2"/>
<keyword evidence="2" id="KW-0808">Transferase</keyword>
<dbReference type="CDD" id="cd04301">
    <property type="entry name" value="NAT_SF"/>
    <property type="match status" value="1"/>
</dbReference>
<protein>
    <submittedName>
        <fullName evidence="2">Putative beta-lysine N-acetyltransferase</fullName>
    </submittedName>
</protein>
<reference evidence="2 3" key="1">
    <citation type="submission" date="2019-11" db="EMBL/GenBank/DDBJ databases">
        <title>Bacillus idriensis genome.</title>
        <authorList>
            <person name="Konopka E.N."/>
            <person name="Newman J.D."/>
        </authorList>
    </citation>
    <scope>NUCLEOTIDE SEQUENCE [LARGE SCALE GENOMIC DNA]</scope>
    <source>
        <strain evidence="2 3">DSM 19097</strain>
    </source>
</reference>
<evidence type="ECO:0000259" key="1">
    <source>
        <dbReference type="PROSITE" id="PS51186"/>
    </source>
</evidence>
<dbReference type="PROSITE" id="PS51186">
    <property type="entry name" value="GNAT"/>
    <property type="match status" value="1"/>
</dbReference>
<gene>
    <name evidence="2" type="primary">ablB</name>
    <name evidence="2" type="ORF">GJU41_22365</name>
</gene>
<organism evidence="2 3">
    <name type="scientific">Metabacillus idriensis</name>
    <dbReference type="NCBI Taxonomy" id="324768"/>
    <lineage>
        <taxon>Bacteria</taxon>
        <taxon>Bacillati</taxon>
        <taxon>Bacillota</taxon>
        <taxon>Bacilli</taxon>
        <taxon>Bacillales</taxon>
        <taxon>Bacillaceae</taxon>
        <taxon>Metabacillus</taxon>
    </lineage>
</organism>
<name>A0A6I2MLF2_9BACI</name>
<dbReference type="NCBIfam" id="TIGR03827">
    <property type="entry name" value="GNAT_ablB"/>
    <property type="match status" value="1"/>
</dbReference>